<gene>
    <name evidence="2" type="ORF">M5D96_001252</name>
</gene>
<evidence type="ECO:0000313" key="3">
    <source>
        <dbReference type="Proteomes" id="UP001059596"/>
    </source>
</evidence>
<protein>
    <submittedName>
        <fullName evidence="2">Uncharacterized protein</fullName>
    </submittedName>
</protein>
<proteinExistence type="predicted"/>
<reference evidence="2" key="1">
    <citation type="journal article" date="2023" name="Genome Biol. Evol.">
        <title>Long-read-based Genome Assembly of Drosophila gunungcola Reveals Fewer Chemosensory Genes in Flower-breeding Species.</title>
        <authorList>
            <person name="Negi A."/>
            <person name="Liao B.Y."/>
            <person name="Yeh S.D."/>
        </authorList>
    </citation>
    <scope>NUCLEOTIDE SEQUENCE</scope>
    <source>
        <strain evidence="2">Sukarami</strain>
    </source>
</reference>
<comment type="caution">
    <text evidence="2">The sequence shown here is derived from an EMBL/GenBank/DDBJ whole genome shotgun (WGS) entry which is preliminary data.</text>
</comment>
<name>A0A9P9YY44_9MUSC</name>
<evidence type="ECO:0000256" key="1">
    <source>
        <dbReference type="SAM" id="Phobius"/>
    </source>
</evidence>
<dbReference type="Proteomes" id="UP001059596">
    <property type="component" value="Chromosome 3R"/>
</dbReference>
<feature type="transmembrane region" description="Helical" evidence="1">
    <location>
        <begin position="20"/>
        <end position="38"/>
    </location>
</feature>
<evidence type="ECO:0000313" key="2">
    <source>
        <dbReference type="EMBL" id="KAI8045075.1"/>
    </source>
</evidence>
<accession>A0A9P9YY44</accession>
<sequence>MRIERLRWEQNACAKVGPDFRLRLLVIINYFCVIYARLPEYA</sequence>
<keyword evidence="1" id="KW-1133">Transmembrane helix</keyword>
<keyword evidence="3" id="KW-1185">Reference proteome</keyword>
<dbReference type="EMBL" id="JAMKOV010000001">
    <property type="protein sequence ID" value="KAI8045075.1"/>
    <property type="molecule type" value="Genomic_DNA"/>
</dbReference>
<dbReference type="AlphaFoldDB" id="A0A9P9YY44"/>
<keyword evidence="1" id="KW-0812">Transmembrane</keyword>
<keyword evidence="1" id="KW-0472">Membrane</keyword>
<feature type="non-terminal residue" evidence="2">
    <location>
        <position position="42"/>
    </location>
</feature>
<organism evidence="2 3">
    <name type="scientific">Drosophila gunungcola</name>
    <name type="common">fruit fly</name>
    <dbReference type="NCBI Taxonomy" id="103775"/>
    <lineage>
        <taxon>Eukaryota</taxon>
        <taxon>Metazoa</taxon>
        <taxon>Ecdysozoa</taxon>
        <taxon>Arthropoda</taxon>
        <taxon>Hexapoda</taxon>
        <taxon>Insecta</taxon>
        <taxon>Pterygota</taxon>
        <taxon>Neoptera</taxon>
        <taxon>Endopterygota</taxon>
        <taxon>Diptera</taxon>
        <taxon>Brachycera</taxon>
        <taxon>Muscomorpha</taxon>
        <taxon>Ephydroidea</taxon>
        <taxon>Drosophilidae</taxon>
        <taxon>Drosophila</taxon>
        <taxon>Sophophora</taxon>
    </lineage>
</organism>